<feature type="transmembrane region" description="Helical" evidence="1">
    <location>
        <begin position="79"/>
        <end position="99"/>
    </location>
</feature>
<feature type="transmembrane region" description="Helical" evidence="1">
    <location>
        <begin position="158"/>
        <end position="175"/>
    </location>
</feature>
<dbReference type="InterPro" id="IPR000620">
    <property type="entry name" value="EamA_dom"/>
</dbReference>
<dbReference type="SUPFAM" id="SSF103481">
    <property type="entry name" value="Multidrug resistance efflux transporter EmrE"/>
    <property type="match status" value="2"/>
</dbReference>
<sequence>MASPAAERHHDPLNGALAMQGAVIAFTLQDAGIKWLLETYAVAEVLALRSAIVIACMGLVLGLRGKLLRAVRPDRMVQVYGRGALIVCAFFAYFTALIYMPLPDVVAIFFAAPLIQSLLSWPVLGEAVGWRRLSAIFAGFVGVLIMVGPAGAIYGWPALAAVASAVFYAGAMVWSRALGPRATPVQLTFATNVAFLVAGGVALPVVWTTPAPVDAGFLALMAGLNFLGHIGLAAAYRLAPVAVVSPLDYTAMPLAVLLGVAVWGDWPTWGTVAGVPLVIASGAFILWREQRLKRLGPDASPRVTWGRARSG</sequence>
<reference evidence="3 4" key="1">
    <citation type="submission" date="2016-10" db="EMBL/GenBank/DDBJ databases">
        <authorList>
            <person name="de Groot N.N."/>
        </authorList>
    </citation>
    <scope>NUCLEOTIDE SEQUENCE [LARGE SCALE GENOMIC DNA]</scope>
    <source>
        <strain evidence="3 4">DSM 25584</strain>
    </source>
</reference>
<feature type="transmembrane region" description="Helical" evidence="1">
    <location>
        <begin position="46"/>
        <end position="67"/>
    </location>
</feature>
<feature type="transmembrane region" description="Helical" evidence="1">
    <location>
        <begin position="133"/>
        <end position="152"/>
    </location>
</feature>
<organism evidence="3 4">
    <name type="scientific">Limimonas halophila</name>
    <dbReference type="NCBI Taxonomy" id="1082479"/>
    <lineage>
        <taxon>Bacteria</taxon>
        <taxon>Pseudomonadati</taxon>
        <taxon>Pseudomonadota</taxon>
        <taxon>Alphaproteobacteria</taxon>
        <taxon>Rhodospirillales</taxon>
        <taxon>Rhodovibrionaceae</taxon>
        <taxon>Limimonas</taxon>
    </lineage>
</organism>
<evidence type="ECO:0000313" key="3">
    <source>
        <dbReference type="EMBL" id="SDF93157.1"/>
    </source>
</evidence>
<name>A0A1G7Q3J2_9PROT</name>
<keyword evidence="1" id="KW-1133">Transmembrane helix</keyword>
<evidence type="ECO:0000259" key="2">
    <source>
        <dbReference type="Pfam" id="PF00892"/>
    </source>
</evidence>
<gene>
    <name evidence="3" type="ORF">SAMN05216241_103215</name>
</gene>
<feature type="transmembrane region" description="Helical" evidence="1">
    <location>
        <begin position="243"/>
        <end position="263"/>
    </location>
</feature>
<feature type="domain" description="EamA" evidence="2">
    <location>
        <begin position="156"/>
        <end position="286"/>
    </location>
</feature>
<dbReference type="RefSeq" id="WP_176758556.1">
    <property type="nucleotide sequence ID" value="NZ_FNCE01000003.1"/>
</dbReference>
<dbReference type="EMBL" id="FNCE01000003">
    <property type="protein sequence ID" value="SDF93157.1"/>
    <property type="molecule type" value="Genomic_DNA"/>
</dbReference>
<proteinExistence type="predicted"/>
<feature type="transmembrane region" description="Helical" evidence="1">
    <location>
        <begin position="269"/>
        <end position="287"/>
    </location>
</feature>
<dbReference type="GO" id="GO:0016020">
    <property type="term" value="C:membrane"/>
    <property type="evidence" value="ECO:0007669"/>
    <property type="project" value="InterPro"/>
</dbReference>
<dbReference type="Pfam" id="PF00892">
    <property type="entry name" value="EamA"/>
    <property type="match status" value="2"/>
</dbReference>
<keyword evidence="1" id="KW-0812">Transmembrane</keyword>
<protein>
    <submittedName>
        <fullName evidence="3">Permease of the drug/metabolite transporter (DMT) superfamily</fullName>
    </submittedName>
</protein>
<feature type="transmembrane region" description="Helical" evidence="1">
    <location>
        <begin position="105"/>
        <end position="124"/>
    </location>
</feature>
<feature type="transmembrane region" description="Helical" evidence="1">
    <location>
        <begin position="187"/>
        <end position="209"/>
    </location>
</feature>
<evidence type="ECO:0000256" key="1">
    <source>
        <dbReference type="SAM" id="Phobius"/>
    </source>
</evidence>
<dbReference type="PANTHER" id="PTHR22911:SF135">
    <property type="entry name" value="BLR4310 PROTEIN"/>
    <property type="match status" value="1"/>
</dbReference>
<evidence type="ECO:0000313" key="4">
    <source>
        <dbReference type="Proteomes" id="UP000199415"/>
    </source>
</evidence>
<dbReference type="Proteomes" id="UP000199415">
    <property type="component" value="Unassembled WGS sequence"/>
</dbReference>
<keyword evidence="1" id="KW-0472">Membrane</keyword>
<dbReference type="AlphaFoldDB" id="A0A1G7Q3J2"/>
<feature type="transmembrane region" description="Helical" evidence="1">
    <location>
        <begin position="215"/>
        <end position="236"/>
    </location>
</feature>
<feature type="domain" description="EamA" evidence="2">
    <location>
        <begin position="15"/>
        <end position="147"/>
    </location>
</feature>
<accession>A0A1G7Q3J2</accession>
<dbReference type="InterPro" id="IPR037185">
    <property type="entry name" value="EmrE-like"/>
</dbReference>
<keyword evidence="4" id="KW-1185">Reference proteome</keyword>
<dbReference type="PANTHER" id="PTHR22911">
    <property type="entry name" value="ACYL-MALONYL CONDENSING ENZYME-RELATED"/>
    <property type="match status" value="1"/>
</dbReference>